<dbReference type="RefSeq" id="WP_155724447.1">
    <property type="nucleotide sequence ID" value="NZ_CABLBX010000012.1"/>
</dbReference>
<dbReference type="Proteomes" id="UP000254626">
    <property type="component" value="Unassembled WGS sequence"/>
</dbReference>
<accession>A0AAX2LW58</accession>
<proteinExistence type="predicted"/>
<comment type="caution">
    <text evidence="1">The sequence shown here is derived from an EMBL/GenBank/DDBJ whole genome shotgun (WGS) entry which is preliminary data.</text>
</comment>
<dbReference type="EMBL" id="UHIP01000002">
    <property type="protein sequence ID" value="SUQ27478.1"/>
    <property type="molecule type" value="Genomic_DNA"/>
</dbReference>
<sequence length="54" mass="6542">MIPAVMYSRISNFHLHLICERLESGQNWSGYRGYRDEEMQKWPLKKRMPLCRAN</sequence>
<gene>
    <name evidence="1" type="ORF">NCTC11327_04353</name>
</gene>
<dbReference type="AlphaFoldDB" id="A0AAX2LW58"/>
<evidence type="ECO:0000313" key="1">
    <source>
        <dbReference type="EMBL" id="SUQ27478.1"/>
    </source>
</evidence>
<dbReference type="GeneID" id="59227165"/>
<name>A0AAX2LW58_VIBFL</name>
<protein>
    <submittedName>
        <fullName evidence="1">Oxidoreductase FAD-binding subunit</fullName>
    </submittedName>
</protein>
<reference evidence="1 2" key="1">
    <citation type="submission" date="2018-06" db="EMBL/GenBank/DDBJ databases">
        <authorList>
            <consortium name="Pathogen Informatics"/>
            <person name="Doyle S."/>
        </authorList>
    </citation>
    <scope>NUCLEOTIDE SEQUENCE [LARGE SCALE GENOMIC DNA]</scope>
    <source>
        <strain evidence="1 2">NCTC11327</strain>
    </source>
</reference>
<organism evidence="1 2">
    <name type="scientific">Vibrio fluvialis</name>
    <dbReference type="NCBI Taxonomy" id="676"/>
    <lineage>
        <taxon>Bacteria</taxon>
        <taxon>Pseudomonadati</taxon>
        <taxon>Pseudomonadota</taxon>
        <taxon>Gammaproteobacteria</taxon>
        <taxon>Vibrionales</taxon>
        <taxon>Vibrionaceae</taxon>
        <taxon>Vibrio</taxon>
    </lineage>
</organism>
<evidence type="ECO:0000313" key="2">
    <source>
        <dbReference type="Proteomes" id="UP000254626"/>
    </source>
</evidence>